<sequence>MNAREHYLEAERILERLGEMAKLGGLNPESSQFNTAMAQVHATLALAAATDSRLAATDEQIAAERAAIDEMTAEVGR</sequence>
<proteinExistence type="predicted"/>
<gene>
    <name evidence="1" type="primary">52</name>
    <name evidence="1" type="ORF">SEA_ZITCH_52</name>
</gene>
<name>A0A7G3V9N1_9CAUD</name>
<evidence type="ECO:0000313" key="1">
    <source>
        <dbReference type="EMBL" id="QKY78498.1"/>
    </source>
</evidence>
<dbReference type="EMBL" id="MT498036">
    <property type="protein sequence ID" value="QKY78498.1"/>
    <property type="molecule type" value="Genomic_DNA"/>
</dbReference>
<protein>
    <submittedName>
        <fullName evidence="1">Uncharacterized protein</fullName>
    </submittedName>
</protein>
<dbReference type="GeneID" id="63027262"/>
<accession>A0A7G3V9N1</accession>
<evidence type="ECO:0000313" key="2">
    <source>
        <dbReference type="Proteomes" id="UP000516468"/>
    </source>
</evidence>
<dbReference type="Proteomes" id="UP000516468">
    <property type="component" value="Segment"/>
</dbReference>
<keyword evidence="2" id="KW-1185">Reference proteome</keyword>
<organism evidence="1 2">
    <name type="scientific">Gordonia Phage Zitch</name>
    <dbReference type="NCBI Taxonomy" id="2743909"/>
    <lineage>
        <taxon>Viruses</taxon>
        <taxon>Duplodnaviria</taxon>
        <taxon>Heunggongvirae</taxon>
        <taxon>Uroviricota</taxon>
        <taxon>Caudoviricetes</taxon>
        <taxon>Stackebrandtviridae</taxon>
        <taxon>Schenleyvirinae</taxon>
        <taxon>Zitchvirus</taxon>
        <taxon>Zitchvirus zitch</taxon>
    </lineage>
</organism>
<dbReference type="KEGG" id="vg:63027262"/>
<reference evidence="1 2" key="1">
    <citation type="submission" date="2020-05" db="EMBL/GenBank/DDBJ databases">
        <authorList>
            <person name="Mick M."/>
            <person name="Mijatovic I."/>
            <person name="Miller A.J."/>
            <person name="Stuckman S.A."/>
            <person name="Volas E.M."/>
            <person name="Daniels C.J."/>
            <person name="Breitenberger C.A."/>
            <person name="Ball S.L."/>
            <person name="Garlena R.A."/>
            <person name="Russell D.A."/>
            <person name="Pope W.H."/>
            <person name="Jacobs-Sera D."/>
            <person name="Hatfull G.F."/>
        </authorList>
    </citation>
    <scope>NUCLEOTIDE SEQUENCE [LARGE SCALE GENOMIC DNA]</scope>
</reference>
<dbReference type="RefSeq" id="YP_010002710.1">
    <property type="nucleotide sequence ID" value="NC_053247.1"/>
</dbReference>